<dbReference type="EC" id="2.3.1.234" evidence="1"/>
<dbReference type="InterPro" id="IPR000905">
    <property type="entry name" value="Gcp-like_dom"/>
</dbReference>
<organism evidence="8 9">
    <name type="scientific">Candidatus Nomurabacteria bacterium RIFCSPLOWO2_01_FULL_40_15</name>
    <dbReference type="NCBI Taxonomy" id="1801772"/>
    <lineage>
        <taxon>Bacteria</taxon>
        <taxon>Candidatus Nomuraibacteriota</taxon>
    </lineage>
</organism>
<evidence type="ECO:0000313" key="9">
    <source>
        <dbReference type="Proteomes" id="UP000176814"/>
    </source>
</evidence>
<dbReference type="PRINTS" id="PR00789">
    <property type="entry name" value="OSIALOPTASE"/>
</dbReference>
<dbReference type="AlphaFoldDB" id="A0A1F6X5J9"/>
<keyword evidence="2" id="KW-0808">Transferase</keyword>
<dbReference type="Pfam" id="PF00814">
    <property type="entry name" value="TsaD"/>
    <property type="match status" value="2"/>
</dbReference>
<accession>A0A1F6X5J9</accession>
<dbReference type="PANTHER" id="PTHR11735">
    <property type="entry name" value="TRNA N6-ADENOSINE THREONYLCARBAMOYLTRANSFERASE"/>
    <property type="match status" value="1"/>
</dbReference>
<evidence type="ECO:0000256" key="1">
    <source>
        <dbReference type="ARBA" id="ARBA00012156"/>
    </source>
</evidence>
<feature type="domain" description="Gcp-like" evidence="7">
    <location>
        <begin position="223"/>
        <end position="346"/>
    </location>
</feature>
<dbReference type="GO" id="GO:0061711">
    <property type="term" value="F:tRNA N(6)-L-threonylcarbamoyladenine synthase activity"/>
    <property type="evidence" value="ECO:0007669"/>
    <property type="project" value="UniProtKB-EC"/>
</dbReference>
<dbReference type="Gene3D" id="3.30.420.40">
    <property type="match status" value="2"/>
</dbReference>
<name>A0A1F6X5J9_9BACT</name>
<keyword evidence="3" id="KW-0819">tRNA processing</keyword>
<sequence length="376" mass="41634">MKARGGTKNPSFEVLADGLVTQKIHAQYGGVYPMMAKREHIKNLPILLEKILPPPRQRLGGGLGSFRGKPVDVIAVTSGPGLEPCLWTGITLAQELGEKWSVPVVPVNHMEGHILSVFGNKKGKFKIPSQKGKQAKINFPVLALLVSGGHTELVLIKDWGKYKIIGKTLDDAAGEAFDKVARMLGLPYPGGPHISKLAEKERIMFLKRLGSATARARGIFQQKNIRASQKYNSEINLPRPMLYSKNFDFSFSGLKTAVLYLIKKIGPLDQKKKSQIAMEFENAVVETLVYKTKKAVEKNKTKTVIMAGGVAVNKHLRKKMKKSLGKENRLLFPTKELARDNAIMIGMAGYLRYLKKKIGVKNTIKIKAEGKLQLSR</sequence>
<reference evidence="8 9" key="1">
    <citation type="journal article" date="2016" name="Nat. Commun.">
        <title>Thousands of microbial genomes shed light on interconnected biogeochemical processes in an aquifer system.</title>
        <authorList>
            <person name="Anantharaman K."/>
            <person name="Brown C.T."/>
            <person name="Hug L.A."/>
            <person name="Sharon I."/>
            <person name="Castelle C.J."/>
            <person name="Probst A.J."/>
            <person name="Thomas B.C."/>
            <person name="Singh A."/>
            <person name="Wilkins M.J."/>
            <person name="Karaoz U."/>
            <person name="Brodie E.L."/>
            <person name="Williams K.H."/>
            <person name="Hubbard S.S."/>
            <person name="Banfield J.F."/>
        </authorList>
    </citation>
    <scope>NUCLEOTIDE SEQUENCE [LARGE SCALE GENOMIC DNA]</scope>
</reference>
<comment type="caution">
    <text evidence="8">The sequence shown here is derived from an EMBL/GenBank/DDBJ whole genome shotgun (WGS) entry which is preliminary data.</text>
</comment>
<evidence type="ECO:0000256" key="4">
    <source>
        <dbReference type="ARBA" id="ARBA00022723"/>
    </source>
</evidence>
<gene>
    <name evidence="8" type="ORF">A2911_02500</name>
</gene>
<evidence type="ECO:0000256" key="2">
    <source>
        <dbReference type="ARBA" id="ARBA00022679"/>
    </source>
</evidence>
<proteinExistence type="predicted"/>
<evidence type="ECO:0000256" key="5">
    <source>
        <dbReference type="ARBA" id="ARBA00023315"/>
    </source>
</evidence>
<dbReference type="GO" id="GO:0008033">
    <property type="term" value="P:tRNA processing"/>
    <property type="evidence" value="ECO:0007669"/>
    <property type="project" value="UniProtKB-KW"/>
</dbReference>
<dbReference type="Proteomes" id="UP000176814">
    <property type="component" value="Unassembled WGS sequence"/>
</dbReference>
<dbReference type="SUPFAM" id="SSF53067">
    <property type="entry name" value="Actin-like ATPase domain"/>
    <property type="match status" value="2"/>
</dbReference>
<feature type="domain" description="Gcp-like" evidence="7">
    <location>
        <begin position="14"/>
        <end position="206"/>
    </location>
</feature>
<protein>
    <recommendedName>
        <fullName evidence="1">N(6)-L-threonylcarbamoyladenine synthase</fullName>
        <ecNumber evidence="1">2.3.1.234</ecNumber>
    </recommendedName>
</protein>
<dbReference type="InterPro" id="IPR017861">
    <property type="entry name" value="KAE1/TsaD"/>
</dbReference>
<keyword evidence="5" id="KW-0012">Acyltransferase</keyword>
<evidence type="ECO:0000256" key="6">
    <source>
        <dbReference type="ARBA" id="ARBA00048117"/>
    </source>
</evidence>
<evidence type="ECO:0000256" key="3">
    <source>
        <dbReference type="ARBA" id="ARBA00022694"/>
    </source>
</evidence>
<comment type="catalytic activity">
    <reaction evidence="6">
        <text>L-threonylcarbamoyladenylate + adenosine(37) in tRNA = N(6)-L-threonylcarbamoyladenosine(37) in tRNA + AMP + H(+)</text>
        <dbReference type="Rhea" id="RHEA:37059"/>
        <dbReference type="Rhea" id="RHEA-COMP:10162"/>
        <dbReference type="Rhea" id="RHEA-COMP:10163"/>
        <dbReference type="ChEBI" id="CHEBI:15378"/>
        <dbReference type="ChEBI" id="CHEBI:73682"/>
        <dbReference type="ChEBI" id="CHEBI:74411"/>
        <dbReference type="ChEBI" id="CHEBI:74418"/>
        <dbReference type="ChEBI" id="CHEBI:456215"/>
        <dbReference type="EC" id="2.3.1.234"/>
    </reaction>
</comment>
<evidence type="ECO:0000313" key="8">
    <source>
        <dbReference type="EMBL" id="OGI89414.1"/>
    </source>
</evidence>
<dbReference type="PANTHER" id="PTHR11735:SF6">
    <property type="entry name" value="TRNA N6-ADENOSINE THREONYLCARBAMOYLTRANSFERASE, MITOCHONDRIAL"/>
    <property type="match status" value="1"/>
</dbReference>
<keyword evidence="4" id="KW-0479">Metal-binding</keyword>
<dbReference type="GO" id="GO:0046872">
    <property type="term" value="F:metal ion binding"/>
    <property type="evidence" value="ECO:0007669"/>
    <property type="project" value="UniProtKB-KW"/>
</dbReference>
<dbReference type="EMBL" id="MFUW01000031">
    <property type="protein sequence ID" value="OGI89414.1"/>
    <property type="molecule type" value="Genomic_DNA"/>
</dbReference>
<dbReference type="InterPro" id="IPR043129">
    <property type="entry name" value="ATPase_NBD"/>
</dbReference>
<evidence type="ECO:0000259" key="7">
    <source>
        <dbReference type="Pfam" id="PF00814"/>
    </source>
</evidence>